<dbReference type="PRINTS" id="PR00080">
    <property type="entry name" value="SDRFAMILY"/>
</dbReference>
<evidence type="ECO:0000256" key="1">
    <source>
        <dbReference type="ARBA" id="ARBA00006484"/>
    </source>
</evidence>
<evidence type="ECO:0000256" key="2">
    <source>
        <dbReference type="ARBA" id="ARBA00023002"/>
    </source>
</evidence>
<evidence type="ECO:0000313" key="4">
    <source>
        <dbReference type="Proteomes" id="UP000054560"/>
    </source>
</evidence>
<dbReference type="AlphaFoldDB" id="A0A0L0FWF7"/>
<keyword evidence="2" id="KW-0560">Oxidoreductase</keyword>
<dbReference type="PANTHER" id="PTHR43639:SF1">
    <property type="entry name" value="SHORT-CHAIN DEHYDROGENASE_REDUCTASE FAMILY PROTEIN"/>
    <property type="match status" value="1"/>
</dbReference>
<name>A0A0L0FWF7_9EUKA</name>
<dbReference type="PROSITE" id="PS00061">
    <property type="entry name" value="ADH_SHORT"/>
    <property type="match status" value="1"/>
</dbReference>
<dbReference type="PANTHER" id="PTHR43639">
    <property type="entry name" value="OXIDOREDUCTASE, SHORT-CHAIN DEHYDROGENASE/REDUCTASE FAMILY (AFU_ORTHOLOGUE AFUA_5G02870)"/>
    <property type="match status" value="1"/>
</dbReference>
<evidence type="ECO:0000313" key="3">
    <source>
        <dbReference type="EMBL" id="KNC80979.1"/>
    </source>
</evidence>
<dbReference type="Gene3D" id="3.40.50.720">
    <property type="entry name" value="NAD(P)-binding Rossmann-like Domain"/>
    <property type="match status" value="1"/>
</dbReference>
<dbReference type="OrthoDB" id="1274115at2759"/>
<dbReference type="Pfam" id="PF00106">
    <property type="entry name" value="adh_short"/>
    <property type="match status" value="1"/>
</dbReference>
<proteinExistence type="inferred from homology"/>
<dbReference type="InterPro" id="IPR020904">
    <property type="entry name" value="Sc_DH/Rdtase_CS"/>
</dbReference>
<dbReference type="Proteomes" id="UP000054560">
    <property type="component" value="Unassembled WGS sequence"/>
</dbReference>
<sequence>MGKADVLVNNAGFSNNNVKTKICDETIENFDLLIVINVRAPFILCREAMKDMTSRGEGHILNVVSTVALTKQENFGVYSASKYALDGLTGSLAKEGRKAGVKVTAAYPGGTGRALPSLVLSDIYRSADYCNDFRRH</sequence>
<dbReference type="GO" id="GO:0016491">
    <property type="term" value="F:oxidoreductase activity"/>
    <property type="evidence" value="ECO:0007669"/>
    <property type="project" value="UniProtKB-KW"/>
</dbReference>
<dbReference type="InterPro" id="IPR036291">
    <property type="entry name" value="NAD(P)-bd_dom_sf"/>
</dbReference>
<dbReference type="eggNOG" id="KOG0725">
    <property type="taxonomic scope" value="Eukaryota"/>
</dbReference>
<dbReference type="EMBL" id="KQ242083">
    <property type="protein sequence ID" value="KNC80979.1"/>
    <property type="molecule type" value="Genomic_DNA"/>
</dbReference>
<reference evidence="3 4" key="1">
    <citation type="submission" date="2011-02" db="EMBL/GenBank/DDBJ databases">
        <title>The Genome Sequence of Sphaeroforma arctica JP610.</title>
        <authorList>
            <consortium name="The Broad Institute Genome Sequencing Platform"/>
            <person name="Russ C."/>
            <person name="Cuomo C."/>
            <person name="Young S.K."/>
            <person name="Zeng Q."/>
            <person name="Gargeya S."/>
            <person name="Alvarado L."/>
            <person name="Berlin A."/>
            <person name="Chapman S.B."/>
            <person name="Chen Z."/>
            <person name="Freedman E."/>
            <person name="Gellesch M."/>
            <person name="Goldberg J."/>
            <person name="Griggs A."/>
            <person name="Gujja S."/>
            <person name="Heilman E."/>
            <person name="Heiman D."/>
            <person name="Howarth C."/>
            <person name="Mehta T."/>
            <person name="Neiman D."/>
            <person name="Pearson M."/>
            <person name="Roberts A."/>
            <person name="Saif S."/>
            <person name="Shea T."/>
            <person name="Shenoy N."/>
            <person name="Sisk P."/>
            <person name="Stolte C."/>
            <person name="Sykes S."/>
            <person name="White J."/>
            <person name="Yandava C."/>
            <person name="Burger G."/>
            <person name="Gray M.W."/>
            <person name="Holland P.W.H."/>
            <person name="King N."/>
            <person name="Lang F.B.F."/>
            <person name="Roger A.J."/>
            <person name="Ruiz-Trillo I."/>
            <person name="Haas B."/>
            <person name="Nusbaum C."/>
            <person name="Birren B."/>
        </authorList>
    </citation>
    <scope>NUCLEOTIDE SEQUENCE [LARGE SCALE GENOMIC DNA]</scope>
    <source>
        <strain evidence="3 4">JP610</strain>
    </source>
</reference>
<gene>
    <name evidence="3" type="ORF">SARC_06681</name>
</gene>
<dbReference type="PRINTS" id="PR00081">
    <property type="entry name" value="GDHRDH"/>
</dbReference>
<dbReference type="CDD" id="cd05233">
    <property type="entry name" value="SDR_c"/>
    <property type="match status" value="1"/>
</dbReference>
<dbReference type="SUPFAM" id="SSF51735">
    <property type="entry name" value="NAD(P)-binding Rossmann-fold domains"/>
    <property type="match status" value="1"/>
</dbReference>
<keyword evidence="4" id="KW-1185">Reference proteome</keyword>
<dbReference type="STRING" id="667725.A0A0L0FWF7"/>
<dbReference type="GeneID" id="25907185"/>
<accession>A0A0L0FWF7</accession>
<dbReference type="InterPro" id="IPR002347">
    <property type="entry name" value="SDR_fam"/>
</dbReference>
<comment type="similarity">
    <text evidence="1">Belongs to the short-chain dehydrogenases/reductases (SDR) family.</text>
</comment>
<dbReference type="RefSeq" id="XP_014154881.1">
    <property type="nucleotide sequence ID" value="XM_014299406.1"/>
</dbReference>
<protein>
    <submittedName>
        <fullName evidence="3">Uncharacterized protein</fullName>
    </submittedName>
</protein>
<organism evidence="3 4">
    <name type="scientific">Sphaeroforma arctica JP610</name>
    <dbReference type="NCBI Taxonomy" id="667725"/>
    <lineage>
        <taxon>Eukaryota</taxon>
        <taxon>Ichthyosporea</taxon>
        <taxon>Ichthyophonida</taxon>
        <taxon>Sphaeroforma</taxon>
    </lineage>
</organism>